<accession>A0AAV2R400</accession>
<organism evidence="3 4">
    <name type="scientific">Meganyctiphanes norvegica</name>
    <name type="common">Northern krill</name>
    <name type="synonym">Thysanopoda norvegica</name>
    <dbReference type="NCBI Taxonomy" id="48144"/>
    <lineage>
        <taxon>Eukaryota</taxon>
        <taxon>Metazoa</taxon>
        <taxon>Ecdysozoa</taxon>
        <taxon>Arthropoda</taxon>
        <taxon>Crustacea</taxon>
        <taxon>Multicrustacea</taxon>
        <taxon>Malacostraca</taxon>
        <taxon>Eumalacostraca</taxon>
        <taxon>Eucarida</taxon>
        <taxon>Euphausiacea</taxon>
        <taxon>Euphausiidae</taxon>
        <taxon>Meganyctiphanes</taxon>
    </lineage>
</organism>
<name>A0AAV2R400_MEGNR</name>
<dbReference type="EMBL" id="CAXKWB010015515">
    <property type="protein sequence ID" value="CAL4114017.1"/>
    <property type="molecule type" value="Genomic_DNA"/>
</dbReference>
<sequence length="495" mass="56657">MTWNQDLQTSVIMVAAAGLLSIVGTLMAYGGYTFINTIAGKNSSAVNKNPGKSGNSTLTNELNNISLPLNMSKDSEDNLEINDTTNANVEGNGRNPKFIPVSILHSSQDKENIKIIENKNDSMNNHENQVLGQNSQHEGMEIDESDLLMGRELYYEEVYSNEIYPNEEVNLQSTQEMEKSDTNQDIKLEFNRVREQNPNSIDTQESEAKDNLYKDPSSDERLNPKLTLKANSYKSNSLEKNSEKEILNFKKMFDFEPFPSLTKQPNIKQKINKIPDNPLYGTINHETKEEKIKNPLYPTYDENYDSLQDNILFLNEIDEQSYIRNVDSQVSLTFNKKPETNFENNDFIEVKEVMSNNRINSVANEHLEKYDNVMKPNNIEIENLESEIINPVVVKLVDSLVSLKEENMEDETISEVKKIFLHNEYVDEKSLLITYAEIAGICVAAVLIVTGLIFLAIRQALKHRRHNKIKKRYAEKEINQVNTLTYAYSNDIDIE</sequence>
<protein>
    <submittedName>
        <fullName evidence="3">Uncharacterized protein</fullName>
    </submittedName>
</protein>
<keyword evidence="2" id="KW-0472">Membrane</keyword>
<feature type="region of interest" description="Disordered" evidence="1">
    <location>
        <begin position="193"/>
        <end position="223"/>
    </location>
</feature>
<feature type="compositionally biased region" description="Basic and acidic residues" evidence="1">
    <location>
        <begin position="206"/>
        <end position="223"/>
    </location>
</feature>
<evidence type="ECO:0000256" key="2">
    <source>
        <dbReference type="SAM" id="Phobius"/>
    </source>
</evidence>
<comment type="caution">
    <text evidence="3">The sequence shown here is derived from an EMBL/GenBank/DDBJ whole genome shotgun (WGS) entry which is preliminary data.</text>
</comment>
<dbReference type="Proteomes" id="UP001497623">
    <property type="component" value="Unassembled WGS sequence"/>
</dbReference>
<proteinExistence type="predicted"/>
<keyword evidence="2" id="KW-1133">Transmembrane helix</keyword>
<evidence type="ECO:0000313" key="4">
    <source>
        <dbReference type="Proteomes" id="UP001497623"/>
    </source>
</evidence>
<gene>
    <name evidence="3" type="ORF">MNOR_LOCUS20247</name>
</gene>
<dbReference type="AlphaFoldDB" id="A0AAV2R400"/>
<feature type="transmembrane region" description="Helical" evidence="2">
    <location>
        <begin position="438"/>
        <end position="461"/>
    </location>
</feature>
<keyword evidence="2" id="KW-0812">Transmembrane</keyword>
<reference evidence="3 4" key="1">
    <citation type="submission" date="2024-05" db="EMBL/GenBank/DDBJ databases">
        <authorList>
            <person name="Wallberg A."/>
        </authorList>
    </citation>
    <scope>NUCLEOTIDE SEQUENCE [LARGE SCALE GENOMIC DNA]</scope>
</reference>
<evidence type="ECO:0000313" key="3">
    <source>
        <dbReference type="EMBL" id="CAL4114017.1"/>
    </source>
</evidence>
<keyword evidence="4" id="KW-1185">Reference proteome</keyword>
<feature type="transmembrane region" description="Helical" evidence="2">
    <location>
        <begin position="12"/>
        <end position="35"/>
    </location>
</feature>
<evidence type="ECO:0000256" key="1">
    <source>
        <dbReference type="SAM" id="MobiDB-lite"/>
    </source>
</evidence>